<name>A0ABP7GX12_9ACTN</name>
<keyword evidence="2" id="KW-1185">Reference proteome</keyword>
<dbReference type="Gene3D" id="3.40.50.300">
    <property type="entry name" value="P-loop containing nucleotide triphosphate hydrolases"/>
    <property type="match status" value="1"/>
</dbReference>
<dbReference type="EMBL" id="BAABDE010000005">
    <property type="protein sequence ID" value="GAA3776829.1"/>
    <property type="molecule type" value="Genomic_DNA"/>
</dbReference>
<comment type="caution">
    <text evidence="1">The sequence shown here is derived from an EMBL/GenBank/DDBJ whole genome shotgun (WGS) entry which is preliminary data.</text>
</comment>
<evidence type="ECO:0000313" key="1">
    <source>
        <dbReference type="EMBL" id="GAA3776829.1"/>
    </source>
</evidence>
<protein>
    <recommendedName>
        <fullName evidence="3">Orc1-like AAA ATPase domain-containing protein</fullName>
    </recommendedName>
</protein>
<evidence type="ECO:0008006" key="3">
    <source>
        <dbReference type="Google" id="ProtNLM"/>
    </source>
</evidence>
<reference evidence="2" key="1">
    <citation type="journal article" date="2019" name="Int. J. Syst. Evol. Microbiol.">
        <title>The Global Catalogue of Microorganisms (GCM) 10K type strain sequencing project: providing services to taxonomists for standard genome sequencing and annotation.</title>
        <authorList>
            <consortium name="The Broad Institute Genomics Platform"/>
            <consortium name="The Broad Institute Genome Sequencing Center for Infectious Disease"/>
            <person name="Wu L."/>
            <person name="Ma J."/>
        </authorList>
    </citation>
    <scope>NUCLEOTIDE SEQUENCE [LARGE SCALE GENOMIC DNA]</scope>
    <source>
        <strain evidence="2">JCM 17138</strain>
    </source>
</reference>
<evidence type="ECO:0000313" key="2">
    <source>
        <dbReference type="Proteomes" id="UP001501009"/>
    </source>
</evidence>
<proteinExistence type="predicted"/>
<dbReference type="InterPro" id="IPR027417">
    <property type="entry name" value="P-loop_NTPase"/>
</dbReference>
<accession>A0ABP7GX12</accession>
<sequence length="93" mass="9786">MSFLHTTAERKAAGNAVITGRPIADALRGSHGPGIVVLSGLGGVGKTQVVAQWVDGTEELPACEQRDGFGQLWFVFCRCLHCSPPSYGPSLTC</sequence>
<dbReference type="Proteomes" id="UP001501009">
    <property type="component" value="Unassembled WGS sequence"/>
</dbReference>
<gene>
    <name evidence="1" type="ORF">GCM10022403_009500</name>
</gene>
<organism evidence="1 2">
    <name type="scientific">Streptomyces coacervatus</name>
    <dbReference type="NCBI Taxonomy" id="647381"/>
    <lineage>
        <taxon>Bacteria</taxon>
        <taxon>Bacillati</taxon>
        <taxon>Actinomycetota</taxon>
        <taxon>Actinomycetes</taxon>
        <taxon>Kitasatosporales</taxon>
        <taxon>Streptomycetaceae</taxon>
        <taxon>Streptomyces</taxon>
    </lineage>
</organism>